<protein>
    <submittedName>
        <fullName evidence="8">Chemotaxis protein CheY</fullName>
    </submittedName>
</protein>
<dbReference type="SMART" id="SM00421">
    <property type="entry name" value="HTH_LUXR"/>
    <property type="match status" value="1"/>
</dbReference>
<dbReference type="AlphaFoldDB" id="A0A0R2F1N4"/>
<gene>
    <name evidence="8" type="ORF">FD14_GL000899</name>
</gene>
<dbReference type="InterPro" id="IPR016032">
    <property type="entry name" value="Sig_transdc_resp-reg_C-effctor"/>
</dbReference>
<evidence type="ECO:0000256" key="1">
    <source>
        <dbReference type="ARBA" id="ARBA00022553"/>
    </source>
</evidence>
<evidence type="ECO:0000256" key="5">
    <source>
        <dbReference type="PROSITE-ProRule" id="PRU00169"/>
    </source>
</evidence>
<keyword evidence="3" id="KW-0238">DNA-binding</keyword>
<dbReference type="EMBL" id="AYZM01000105">
    <property type="protein sequence ID" value="KRN21718.1"/>
    <property type="molecule type" value="Genomic_DNA"/>
</dbReference>
<dbReference type="GO" id="GO:0000160">
    <property type="term" value="P:phosphorelay signal transduction system"/>
    <property type="evidence" value="ECO:0007669"/>
    <property type="project" value="InterPro"/>
</dbReference>
<dbReference type="STRING" id="1423804.FD14_GL000899"/>
<dbReference type="PANTHER" id="PTHR43214:SF37">
    <property type="entry name" value="TRANSCRIPTIONAL REGULATORY PROTEIN YDFI"/>
    <property type="match status" value="1"/>
</dbReference>
<dbReference type="OrthoDB" id="9759232at2"/>
<dbReference type="CDD" id="cd17535">
    <property type="entry name" value="REC_NarL-like"/>
    <property type="match status" value="1"/>
</dbReference>
<keyword evidence="2" id="KW-0805">Transcription regulation</keyword>
<dbReference type="PATRIC" id="fig|1423804.4.peg.967"/>
<dbReference type="Proteomes" id="UP000051442">
    <property type="component" value="Unassembled WGS sequence"/>
</dbReference>
<keyword evidence="1 5" id="KW-0597">Phosphoprotein</keyword>
<evidence type="ECO:0000259" key="6">
    <source>
        <dbReference type="PROSITE" id="PS50043"/>
    </source>
</evidence>
<name>A0A0R2F1N4_9LACO</name>
<feature type="domain" description="Response regulatory" evidence="7">
    <location>
        <begin position="3"/>
        <end position="119"/>
    </location>
</feature>
<dbReference type="PRINTS" id="PR00038">
    <property type="entry name" value="HTHLUXR"/>
</dbReference>
<evidence type="ECO:0000259" key="7">
    <source>
        <dbReference type="PROSITE" id="PS50110"/>
    </source>
</evidence>
<sequence length="208" mass="22711">MINLLIVDDHQILRAGLELIFETVSDINVLGTANDGEAGLQQVASLHPDLVLTDIRMPKLDGIAMMRQLHDTDPDLPIVVLTTFDDQEPIQQAMQLGAKGFLLKDADKDTILRVIRGAMKGETYIEPRIAGKAFAPAKPAEPTIDLSPREHAILTQVAQGEHSKEIAADLHVSERTVKSHLTSIYNKLGVFSRAEAVAKALQLGLIEL</sequence>
<dbReference type="GO" id="GO:0006355">
    <property type="term" value="P:regulation of DNA-templated transcription"/>
    <property type="evidence" value="ECO:0007669"/>
    <property type="project" value="InterPro"/>
</dbReference>
<dbReference type="InterPro" id="IPR011006">
    <property type="entry name" value="CheY-like_superfamily"/>
</dbReference>
<keyword evidence="9" id="KW-1185">Reference proteome</keyword>
<reference evidence="8 9" key="1">
    <citation type="journal article" date="2015" name="Genome Announc.">
        <title>Expanding the biotechnology potential of lactobacilli through comparative genomics of 213 strains and associated genera.</title>
        <authorList>
            <person name="Sun Z."/>
            <person name="Harris H.M."/>
            <person name="McCann A."/>
            <person name="Guo C."/>
            <person name="Argimon S."/>
            <person name="Zhang W."/>
            <person name="Yang X."/>
            <person name="Jeffery I.B."/>
            <person name="Cooney J.C."/>
            <person name="Kagawa T.F."/>
            <person name="Liu W."/>
            <person name="Song Y."/>
            <person name="Salvetti E."/>
            <person name="Wrobel A."/>
            <person name="Rasinkangas P."/>
            <person name="Parkhill J."/>
            <person name="Rea M.C."/>
            <person name="O'Sullivan O."/>
            <person name="Ritari J."/>
            <person name="Douillard F.P."/>
            <person name="Paul Ross R."/>
            <person name="Yang R."/>
            <person name="Briner A.E."/>
            <person name="Felis G.E."/>
            <person name="de Vos W.M."/>
            <person name="Barrangou R."/>
            <person name="Klaenhammer T.R."/>
            <person name="Caufield P.W."/>
            <person name="Cui Y."/>
            <person name="Zhang H."/>
            <person name="O'Toole P.W."/>
        </authorList>
    </citation>
    <scope>NUCLEOTIDE SEQUENCE [LARGE SCALE GENOMIC DNA]</scope>
    <source>
        <strain evidence="8 9">DSM 23365</strain>
    </source>
</reference>
<dbReference type="PROSITE" id="PS00622">
    <property type="entry name" value="HTH_LUXR_1"/>
    <property type="match status" value="1"/>
</dbReference>
<dbReference type="InterPro" id="IPR039420">
    <property type="entry name" value="WalR-like"/>
</dbReference>
<dbReference type="Pfam" id="PF00072">
    <property type="entry name" value="Response_reg"/>
    <property type="match status" value="1"/>
</dbReference>
<keyword evidence="4" id="KW-0804">Transcription</keyword>
<evidence type="ECO:0000313" key="8">
    <source>
        <dbReference type="EMBL" id="KRN21718.1"/>
    </source>
</evidence>
<proteinExistence type="predicted"/>
<evidence type="ECO:0000313" key="9">
    <source>
        <dbReference type="Proteomes" id="UP000051442"/>
    </source>
</evidence>
<feature type="modified residue" description="4-aspartylphosphate" evidence="5">
    <location>
        <position position="54"/>
    </location>
</feature>
<dbReference type="InterPro" id="IPR000792">
    <property type="entry name" value="Tscrpt_reg_LuxR_C"/>
</dbReference>
<dbReference type="SUPFAM" id="SSF46894">
    <property type="entry name" value="C-terminal effector domain of the bipartite response regulators"/>
    <property type="match status" value="1"/>
</dbReference>
<dbReference type="Pfam" id="PF00196">
    <property type="entry name" value="GerE"/>
    <property type="match status" value="1"/>
</dbReference>
<dbReference type="SMART" id="SM00448">
    <property type="entry name" value="REC"/>
    <property type="match status" value="1"/>
</dbReference>
<feature type="domain" description="HTH luxR-type" evidence="6">
    <location>
        <begin position="139"/>
        <end position="204"/>
    </location>
</feature>
<dbReference type="PROSITE" id="PS50110">
    <property type="entry name" value="RESPONSE_REGULATORY"/>
    <property type="match status" value="1"/>
</dbReference>
<dbReference type="SUPFAM" id="SSF52172">
    <property type="entry name" value="CheY-like"/>
    <property type="match status" value="1"/>
</dbReference>
<accession>A0A0R2F1N4</accession>
<evidence type="ECO:0000256" key="2">
    <source>
        <dbReference type="ARBA" id="ARBA00023015"/>
    </source>
</evidence>
<dbReference type="GO" id="GO:0003677">
    <property type="term" value="F:DNA binding"/>
    <property type="evidence" value="ECO:0007669"/>
    <property type="project" value="UniProtKB-KW"/>
</dbReference>
<dbReference type="RefSeq" id="WP_057151969.1">
    <property type="nucleotide sequence ID" value="NZ_AYZM01000105.1"/>
</dbReference>
<evidence type="ECO:0000256" key="4">
    <source>
        <dbReference type="ARBA" id="ARBA00023163"/>
    </source>
</evidence>
<organism evidence="8 9">
    <name type="scientific">Secundilactobacillus similis DSM 23365 = JCM 2765</name>
    <dbReference type="NCBI Taxonomy" id="1423804"/>
    <lineage>
        <taxon>Bacteria</taxon>
        <taxon>Bacillati</taxon>
        <taxon>Bacillota</taxon>
        <taxon>Bacilli</taxon>
        <taxon>Lactobacillales</taxon>
        <taxon>Lactobacillaceae</taxon>
        <taxon>Secundilactobacillus</taxon>
    </lineage>
</organism>
<comment type="caution">
    <text evidence="8">The sequence shown here is derived from an EMBL/GenBank/DDBJ whole genome shotgun (WGS) entry which is preliminary data.</text>
</comment>
<dbReference type="InterPro" id="IPR058245">
    <property type="entry name" value="NreC/VraR/RcsB-like_REC"/>
</dbReference>
<dbReference type="Gene3D" id="3.40.50.2300">
    <property type="match status" value="1"/>
</dbReference>
<dbReference type="InterPro" id="IPR001789">
    <property type="entry name" value="Sig_transdc_resp-reg_receiver"/>
</dbReference>
<dbReference type="PROSITE" id="PS50043">
    <property type="entry name" value="HTH_LUXR_2"/>
    <property type="match status" value="1"/>
</dbReference>
<evidence type="ECO:0000256" key="3">
    <source>
        <dbReference type="ARBA" id="ARBA00023125"/>
    </source>
</evidence>
<dbReference type="PANTHER" id="PTHR43214">
    <property type="entry name" value="TWO-COMPONENT RESPONSE REGULATOR"/>
    <property type="match status" value="1"/>
</dbReference>
<dbReference type="CDD" id="cd06170">
    <property type="entry name" value="LuxR_C_like"/>
    <property type="match status" value="1"/>
</dbReference>